<reference evidence="2" key="1">
    <citation type="journal article" date="2015" name="Genome Biol. Evol.">
        <title>Organellar Genomes of White Spruce (Picea glauca): Assembly and Annotation.</title>
        <authorList>
            <person name="Jackman S.D."/>
            <person name="Warren R.L."/>
            <person name="Gibb E.A."/>
            <person name="Vandervalk B.P."/>
            <person name="Mohamadi H."/>
            <person name="Chu J."/>
            <person name="Raymond A."/>
            <person name="Pleasance S."/>
            <person name="Coope R."/>
            <person name="Wildung M.R."/>
            <person name="Ritland C.E."/>
            <person name="Bousquet J."/>
            <person name="Jones S.J."/>
            <person name="Bohlmann J."/>
            <person name="Birol I."/>
        </authorList>
    </citation>
    <scope>NUCLEOTIDE SEQUENCE [LARGE SCALE GENOMIC DNA]</scope>
    <source>
        <tissue evidence="2">Flushing bud</tissue>
    </source>
</reference>
<accession>A0A101LXF4</accession>
<evidence type="ECO:0000256" key="1">
    <source>
        <dbReference type="SAM" id="MobiDB-lite"/>
    </source>
</evidence>
<evidence type="ECO:0000313" key="2">
    <source>
        <dbReference type="EMBL" id="KUM47129.1"/>
    </source>
</evidence>
<proteinExistence type="predicted"/>
<keyword evidence="2" id="KW-0496">Mitochondrion</keyword>
<protein>
    <submittedName>
        <fullName evidence="2">Uncharacterized protein</fullName>
    </submittedName>
</protein>
<feature type="compositionally biased region" description="Polar residues" evidence="1">
    <location>
        <begin position="44"/>
        <end position="64"/>
    </location>
</feature>
<dbReference type="EMBL" id="LKAM01000008">
    <property type="protein sequence ID" value="KUM47129.1"/>
    <property type="molecule type" value="Genomic_DNA"/>
</dbReference>
<feature type="compositionally biased region" description="Basic and acidic residues" evidence="1">
    <location>
        <begin position="1"/>
        <end position="16"/>
    </location>
</feature>
<feature type="region of interest" description="Disordered" evidence="1">
    <location>
        <begin position="1"/>
        <end position="64"/>
    </location>
</feature>
<organism evidence="2">
    <name type="scientific">Picea glauca</name>
    <name type="common">White spruce</name>
    <name type="synonym">Pinus glauca</name>
    <dbReference type="NCBI Taxonomy" id="3330"/>
    <lineage>
        <taxon>Eukaryota</taxon>
        <taxon>Viridiplantae</taxon>
        <taxon>Streptophyta</taxon>
        <taxon>Embryophyta</taxon>
        <taxon>Tracheophyta</taxon>
        <taxon>Spermatophyta</taxon>
        <taxon>Pinopsida</taxon>
        <taxon>Pinidae</taxon>
        <taxon>Conifers I</taxon>
        <taxon>Pinales</taxon>
        <taxon>Pinaceae</taxon>
        <taxon>Picea</taxon>
    </lineage>
</organism>
<sequence length="109" mass="12495">MGDKIIQKAESERETNQGDMHIARGNQIERTRLGRERDRDSEQEQTIWTKGNQGQEASGIDSSLPTWEQHRQFLEAGKIILQAGHPLSTPRNILFLLLLSRMLSFPQLN</sequence>
<comment type="caution">
    <text evidence="2">The sequence shown here is derived from an EMBL/GenBank/DDBJ whole genome shotgun (WGS) entry which is preliminary data.</text>
</comment>
<gene>
    <name evidence="2" type="ORF">ABT39_MTgene6135</name>
</gene>
<name>A0A101LXF4_PICGL</name>
<feature type="compositionally biased region" description="Basic and acidic residues" evidence="1">
    <location>
        <begin position="27"/>
        <end position="42"/>
    </location>
</feature>
<dbReference type="AlphaFoldDB" id="A0A101LXF4"/>
<geneLocation type="mitochondrion" evidence="2"/>